<name>A0A914VF86_9BILA</name>
<feature type="transmembrane region" description="Helical" evidence="2">
    <location>
        <begin position="114"/>
        <end position="137"/>
    </location>
</feature>
<keyword evidence="2" id="KW-0812">Transmembrane</keyword>
<dbReference type="AlphaFoldDB" id="A0A914VF86"/>
<dbReference type="Proteomes" id="UP000887566">
    <property type="component" value="Unplaced"/>
</dbReference>
<dbReference type="WBParaSite" id="PSAMB.scaffold1906size26793.g15427.t1">
    <property type="protein sequence ID" value="PSAMB.scaffold1906size26793.g15427.t1"/>
    <property type="gene ID" value="PSAMB.scaffold1906size26793.g15427"/>
</dbReference>
<reference evidence="4" key="1">
    <citation type="submission" date="2022-11" db="UniProtKB">
        <authorList>
            <consortium name="WormBaseParasite"/>
        </authorList>
    </citation>
    <scope>IDENTIFICATION</scope>
</reference>
<feature type="transmembrane region" description="Helical" evidence="2">
    <location>
        <begin position="143"/>
        <end position="164"/>
    </location>
</feature>
<proteinExistence type="predicted"/>
<evidence type="ECO:0000256" key="1">
    <source>
        <dbReference type="SAM" id="MobiDB-lite"/>
    </source>
</evidence>
<organism evidence="3 4">
    <name type="scientific">Plectus sambesii</name>
    <dbReference type="NCBI Taxonomy" id="2011161"/>
    <lineage>
        <taxon>Eukaryota</taxon>
        <taxon>Metazoa</taxon>
        <taxon>Ecdysozoa</taxon>
        <taxon>Nematoda</taxon>
        <taxon>Chromadorea</taxon>
        <taxon>Plectida</taxon>
        <taxon>Plectina</taxon>
        <taxon>Plectoidea</taxon>
        <taxon>Plectidae</taxon>
        <taxon>Plectus</taxon>
    </lineage>
</organism>
<evidence type="ECO:0000313" key="4">
    <source>
        <dbReference type="WBParaSite" id="PSAMB.scaffold1906size26793.g15427.t1"/>
    </source>
</evidence>
<feature type="compositionally biased region" description="Polar residues" evidence="1">
    <location>
        <begin position="47"/>
        <end position="63"/>
    </location>
</feature>
<keyword evidence="2" id="KW-1133">Transmembrane helix</keyword>
<feature type="compositionally biased region" description="Low complexity" evidence="1">
    <location>
        <begin position="14"/>
        <end position="46"/>
    </location>
</feature>
<sequence>MPVYLDAKNLDGGQNTSRQNSSNQNNNSNQNNTSKNNSRQNSSQNNGPENDGSNLAASEQSAEGHSPAMNINLVIPKKKYSLYRDDSLIGLPTPTFDAKEVKAQKTGPSSRTTVLAMSGLFVVGIMLMLSGFIVLIQHREYEFVITGCVFMGVGLLMLIICVILQRKNVVKLMHQLDQDLYFLNITGNPMWKLMFEGTEAEHGIKGYSSHTNGRPNSGHYE</sequence>
<keyword evidence="3" id="KW-1185">Reference proteome</keyword>
<protein>
    <submittedName>
        <fullName evidence="4">Uncharacterized protein</fullName>
    </submittedName>
</protein>
<evidence type="ECO:0000256" key="2">
    <source>
        <dbReference type="SAM" id="Phobius"/>
    </source>
</evidence>
<evidence type="ECO:0000313" key="3">
    <source>
        <dbReference type="Proteomes" id="UP000887566"/>
    </source>
</evidence>
<feature type="region of interest" description="Disordered" evidence="1">
    <location>
        <begin position="1"/>
        <end position="64"/>
    </location>
</feature>
<keyword evidence="2" id="KW-0472">Membrane</keyword>
<accession>A0A914VF86</accession>